<dbReference type="GO" id="GO:0005737">
    <property type="term" value="C:cytoplasm"/>
    <property type="evidence" value="ECO:0007669"/>
    <property type="project" value="InterPro"/>
</dbReference>
<gene>
    <name evidence="3" type="ORF">AAL_06361</name>
</gene>
<feature type="compositionally biased region" description="Polar residues" evidence="1">
    <location>
        <begin position="164"/>
        <end position="209"/>
    </location>
</feature>
<feature type="region of interest" description="Disordered" evidence="1">
    <location>
        <begin position="111"/>
        <end position="270"/>
    </location>
</feature>
<keyword evidence="4" id="KW-1185">Reference proteome</keyword>
<dbReference type="Pfam" id="PF04194">
    <property type="entry name" value="PDCD2_C"/>
    <property type="match status" value="1"/>
</dbReference>
<dbReference type="STRING" id="1081109.A0A167Z4E7"/>
<proteinExistence type="predicted"/>
<feature type="compositionally biased region" description="Basic and acidic residues" evidence="1">
    <location>
        <begin position="230"/>
        <end position="254"/>
    </location>
</feature>
<comment type="caution">
    <text evidence="3">The sequence shown here is derived from an EMBL/GenBank/DDBJ whole genome shotgun (WGS) entry which is preliminary data.</text>
</comment>
<evidence type="ECO:0000259" key="2">
    <source>
        <dbReference type="Pfam" id="PF04194"/>
    </source>
</evidence>
<dbReference type="EMBL" id="AZGY01000016">
    <property type="protein sequence ID" value="KZZ92151.1"/>
    <property type="molecule type" value="Genomic_DNA"/>
</dbReference>
<protein>
    <submittedName>
        <fullName evidence="3">PDCD2-C domain protein</fullName>
    </submittedName>
</protein>
<dbReference type="AlphaFoldDB" id="A0A167Z4E7"/>
<feature type="domain" description="Programmed cell death protein 2 C-terminal" evidence="2">
    <location>
        <begin position="318"/>
        <end position="433"/>
    </location>
</feature>
<evidence type="ECO:0000313" key="4">
    <source>
        <dbReference type="Proteomes" id="UP000078544"/>
    </source>
</evidence>
<organism evidence="3 4">
    <name type="scientific">Moelleriella libera RCEF 2490</name>
    <dbReference type="NCBI Taxonomy" id="1081109"/>
    <lineage>
        <taxon>Eukaryota</taxon>
        <taxon>Fungi</taxon>
        <taxon>Dikarya</taxon>
        <taxon>Ascomycota</taxon>
        <taxon>Pezizomycotina</taxon>
        <taxon>Sordariomycetes</taxon>
        <taxon>Hypocreomycetidae</taxon>
        <taxon>Hypocreales</taxon>
        <taxon>Clavicipitaceae</taxon>
        <taxon>Moelleriella</taxon>
    </lineage>
</organism>
<accession>A0A167Z4E7</accession>
<reference evidence="3 4" key="1">
    <citation type="journal article" date="2016" name="Genome Biol. Evol.">
        <title>Divergent and convergent evolution of fungal pathogenicity.</title>
        <authorList>
            <person name="Shang Y."/>
            <person name="Xiao G."/>
            <person name="Zheng P."/>
            <person name="Cen K."/>
            <person name="Zhan S."/>
            <person name="Wang C."/>
        </authorList>
    </citation>
    <scope>NUCLEOTIDE SEQUENCE [LARGE SCALE GENOMIC DNA]</scope>
    <source>
        <strain evidence="3 4">RCEF 2490</strain>
    </source>
</reference>
<feature type="compositionally biased region" description="Low complexity" evidence="1">
    <location>
        <begin position="210"/>
        <end position="219"/>
    </location>
</feature>
<feature type="compositionally biased region" description="Basic and acidic residues" evidence="1">
    <location>
        <begin position="111"/>
        <end position="132"/>
    </location>
</feature>
<name>A0A167Z4E7_9HYPO</name>
<dbReference type="InterPro" id="IPR007320">
    <property type="entry name" value="PDCD2_C"/>
</dbReference>
<evidence type="ECO:0000313" key="3">
    <source>
        <dbReference type="EMBL" id="KZZ92151.1"/>
    </source>
</evidence>
<evidence type="ECO:0000256" key="1">
    <source>
        <dbReference type="SAM" id="MobiDB-lite"/>
    </source>
</evidence>
<sequence>MTSYASDSSEGDFKETTVLLGYASRDAGEKETVSKLGGRPDWLDADRPPSAALARCQACQDVMVLLLQLNAELPELFPWHDRRLYVFACKRKTCRRKIGSVRAVRGARVWGDEGHEPDRKNAVAVEKQKATEPKQPAPPEKEKPGLGSALFGSSGGLLGGDANPFSSNANPFSISTSSNRNGNSFSSAPGQQSEGQAASPSPLLESSTKQQQQQQQQQQDLSKTFAETLSLDHKHKDEKASQPKQKTASEKRPPQEPWPNVTSQPSPYPTLWLADADYETLDPTPPASQIPENVRMEDADAPETISALDREAFESSMDPTFQKFADRLAQNPDQVIRYEFGGEPLLYTKVDAVGKMFSGTQNAMPRCANCGAKRTFEVQLTPNAIAELEADDMSLEGMEWGTIIVGVCEKDCLPGYVCRDEAGYLEEWVGVQWEEICAE</sequence>
<dbReference type="GO" id="GO:0030490">
    <property type="term" value="P:maturation of SSU-rRNA"/>
    <property type="evidence" value="ECO:0007669"/>
    <property type="project" value="TreeGrafter"/>
</dbReference>
<dbReference type="PANTHER" id="PTHR47524">
    <property type="entry name" value="20S RRNA ACCUMULATION PROTEIN 4"/>
    <property type="match status" value="1"/>
</dbReference>
<dbReference type="Proteomes" id="UP000078544">
    <property type="component" value="Unassembled WGS sequence"/>
</dbReference>
<dbReference type="PANTHER" id="PTHR47524:SF1">
    <property type="entry name" value="20S RRNA ACCUMULATION PROTEIN 4"/>
    <property type="match status" value="1"/>
</dbReference>
<dbReference type="OrthoDB" id="443682at2759"/>